<reference evidence="2 3" key="1">
    <citation type="journal article" date="2022" name="bioRxiv">
        <title>Genomics of Preaxostyla Flagellates Illuminates Evolutionary Transitions and the Path Towards Mitochondrial Loss.</title>
        <authorList>
            <person name="Novak L.V.F."/>
            <person name="Treitli S.C."/>
            <person name="Pyrih J."/>
            <person name="Halakuc P."/>
            <person name="Pipaliya S.V."/>
            <person name="Vacek V."/>
            <person name="Brzon O."/>
            <person name="Soukal P."/>
            <person name="Eme L."/>
            <person name="Dacks J.B."/>
            <person name="Karnkowska A."/>
            <person name="Elias M."/>
            <person name="Hampl V."/>
        </authorList>
    </citation>
    <scope>NUCLEOTIDE SEQUENCE [LARGE SCALE GENOMIC DNA]</scope>
    <source>
        <strain evidence="2">NAU3</strain>
        <tissue evidence="2">Gut</tissue>
    </source>
</reference>
<accession>A0ABQ9XXL7</accession>
<proteinExistence type="predicted"/>
<organism evidence="2 3">
    <name type="scientific">Blattamonas nauphoetae</name>
    <dbReference type="NCBI Taxonomy" id="2049346"/>
    <lineage>
        <taxon>Eukaryota</taxon>
        <taxon>Metamonada</taxon>
        <taxon>Preaxostyla</taxon>
        <taxon>Oxymonadida</taxon>
        <taxon>Blattamonas</taxon>
    </lineage>
</organism>
<keyword evidence="3" id="KW-1185">Reference proteome</keyword>
<evidence type="ECO:0000313" key="2">
    <source>
        <dbReference type="EMBL" id="KAK2956238.1"/>
    </source>
</evidence>
<protein>
    <submittedName>
        <fullName evidence="2">Uncharacterized protein</fullName>
    </submittedName>
</protein>
<name>A0ABQ9XXL7_9EUKA</name>
<feature type="compositionally biased region" description="Basic residues" evidence="1">
    <location>
        <begin position="122"/>
        <end position="135"/>
    </location>
</feature>
<comment type="caution">
    <text evidence="2">The sequence shown here is derived from an EMBL/GenBank/DDBJ whole genome shotgun (WGS) entry which is preliminary data.</text>
</comment>
<evidence type="ECO:0000256" key="1">
    <source>
        <dbReference type="SAM" id="MobiDB-lite"/>
    </source>
</evidence>
<dbReference type="EMBL" id="JARBJD010000058">
    <property type="protein sequence ID" value="KAK2956238.1"/>
    <property type="molecule type" value="Genomic_DNA"/>
</dbReference>
<evidence type="ECO:0000313" key="3">
    <source>
        <dbReference type="Proteomes" id="UP001281761"/>
    </source>
</evidence>
<dbReference type="Proteomes" id="UP001281761">
    <property type="component" value="Unassembled WGS sequence"/>
</dbReference>
<feature type="region of interest" description="Disordered" evidence="1">
    <location>
        <begin position="104"/>
        <end position="135"/>
    </location>
</feature>
<gene>
    <name evidence="2" type="ORF">BLNAU_8802</name>
</gene>
<sequence length="135" mass="15779">MERNEIWKILNVNILITLQSTMEIVGLSFRVAHTIALSRKTDTNIDLLLLQHLPMPQFQNRNFGTKMNQMLKRNCEPDLNTNRVIFDPIAFLLLQNLESAHNTYTSGDYNRKDDSNSTARRGSSRKMRRRMMPKN</sequence>